<feature type="binding site" evidence="7">
    <location>
        <position position="108"/>
    </location>
    <ligand>
        <name>Zn(2+)</name>
        <dbReference type="ChEBI" id="CHEBI:29105"/>
        <note>catalytic</note>
    </ligand>
</feature>
<evidence type="ECO:0000256" key="2">
    <source>
        <dbReference type="ARBA" id="ARBA00022722"/>
    </source>
</evidence>
<evidence type="ECO:0000256" key="5">
    <source>
        <dbReference type="ARBA" id="ARBA00022801"/>
    </source>
</evidence>
<name>A0ABV5J7E1_9BACT</name>
<keyword evidence="9" id="KW-1185">Reference proteome</keyword>
<dbReference type="Gene3D" id="3.40.390.30">
    <property type="entry name" value="Metalloproteases ('zincins'), catalytic domain"/>
    <property type="match status" value="1"/>
</dbReference>
<comment type="cofactor">
    <cofactor evidence="7">
        <name>Zn(2+)</name>
        <dbReference type="ChEBI" id="CHEBI:29105"/>
    </cofactor>
    <text evidence="7">Binds 1 zinc ion.</text>
</comment>
<keyword evidence="7" id="KW-0963">Cytoplasm</keyword>
<dbReference type="InterPro" id="IPR002036">
    <property type="entry name" value="YbeY"/>
</dbReference>
<dbReference type="EMBL" id="JBHMEW010000063">
    <property type="protein sequence ID" value="MFB9212743.1"/>
    <property type="molecule type" value="Genomic_DNA"/>
</dbReference>
<keyword evidence="2 7" id="KW-0540">Nuclease</keyword>
<evidence type="ECO:0000313" key="9">
    <source>
        <dbReference type="Proteomes" id="UP001589654"/>
    </source>
</evidence>
<comment type="similarity">
    <text evidence="1 7">Belongs to the endoribonuclease YbeY family.</text>
</comment>
<dbReference type="Proteomes" id="UP001589654">
    <property type="component" value="Unassembled WGS sequence"/>
</dbReference>
<feature type="binding site" evidence="7">
    <location>
        <position position="118"/>
    </location>
    <ligand>
        <name>Zn(2+)</name>
        <dbReference type="ChEBI" id="CHEBI:29105"/>
        <note>catalytic</note>
    </ligand>
</feature>
<protein>
    <recommendedName>
        <fullName evidence="7">Endoribonuclease YbeY</fullName>
        <ecNumber evidence="7">3.1.-.-</ecNumber>
    </recommendedName>
</protein>
<keyword evidence="4 7" id="KW-0255">Endonuclease</keyword>
<reference evidence="8 9" key="1">
    <citation type="submission" date="2024-09" db="EMBL/GenBank/DDBJ databases">
        <authorList>
            <person name="Sun Q."/>
            <person name="Mori K."/>
        </authorList>
    </citation>
    <scope>NUCLEOTIDE SEQUENCE [LARGE SCALE GENOMIC DNA]</scope>
    <source>
        <strain evidence="8 9">CECT 7682</strain>
    </source>
</reference>
<evidence type="ECO:0000313" key="8">
    <source>
        <dbReference type="EMBL" id="MFB9212743.1"/>
    </source>
</evidence>
<evidence type="ECO:0000256" key="4">
    <source>
        <dbReference type="ARBA" id="ARBA00022759"/>
    </source>
</evidence>
<accession>A0ABV5J7E1</accession>
<evidence type="ECO:0000256" key="3">
    <source>
        <dbReference type="ARBA" id="ARBA00022723"/>
    </source>
</evidence>
<keyword evidence="7" id="KW-0698">rRNA processing</keyword>
<gene>
    <name evidence="7 8" type="primary">ybeY</name>
    <name evidence="8" type="ORF">ACFFUR_13085</name>
</gene>
<evidence type="ECO:0000256" key="6">
    <source>
        <dbReference type="ARBA" id="ARBA00022833"/>
    </source>
</evidence>
<dbReference type="InterPro" id="IPR023091">
    <property type="entry name" value="MetalPrtase_cat_dom_sf_prd"/>
</dbReference>
<keyword evidence="3 7" id="KW-0479">Metal-binding</keyword>
<proteinExistence type="inferred from homology"/>
<keyword evidence="5 7" id="KW-0378">Hydrolase</keyword>
<dbReference type="SUPFAM" id="SSF55486">
    <property type="entry name" value="Metalloproteases ('zincins'), catalytic domain"/>
    <property type="match status" value="1"/>
</dbReference>
<comment type="subcellular location">
    <subcellularLocation>
        <location evidence="7">Cytoplasm</location>
    </subcellularLocation>
</comment>
<keyword evidence="6 7" id="KW-0862">Zinc</keyword>
<organism evidence="8 9">
    <name type="scientific">Echinicola jeungdonensis</name>
    <dbReference type="NCBI Taxonomy" id="709343"/>
    <lineage>
        <taxon>Bacteria</taxon>
        <taxon>Pseudomonadati</taxon>
        <taxon>Bacteroidota</taxon>
        <taxon>Cytophagia</taxon>
        <taxon>Cytophagales</taxon>
        <taxon>Cyclobacteriaceae</taxon>
        <taxon>Echinicola</taxon>
    </lineage>
</organism>
<keyword evidence="7" id="KW-0690">Ribosome biogenesis</keyword>
<dbReference type="PANTHER" id="PTHR46986">
    <property type="entry name" value="ENDORIBONUCLEASE YBEY, CHLOROPLASTIC"/>
    <property type="match status" value="1"/>
</dbReference>
<dbReference type="PANTHER" id="PTHR46986:SF1">
    <property type="entry name" value="ENDORIBONUCLEASE YBEY, CHLOROPLASTIC"/>
    <property type="match status" value="1"/>
</dbReference>
<dbReference type="RefSeq" id="WP_290247482.1">
    <property type="nucleotide sequence ID" value="NZ_JAUFQT010000001.1"/>
</dbReference>
<dbReference type="Pfam" id="PF02130">
    <property type="entry name" value="YbeY"/>
    <property type="match status" value="1"/>
</dbReference>
<comment type="caution">
    <text evidence="8">The sequence shown here is derived from an EMBL/GenBank/DDBJ whole genome shotgun (WGS) entry which is preliminary data.</text>
</comment>
<feature type="binding site" evidence="7">
    <location>
        <position position="112"/>
    </location>
    <ligand>
        <name>Zn(2+)</name>
        <dbReference type="ChEBI" id="CHEBI:29105"/>
        <note>catalytic</note>
    </ligand>
</feature>
<dbReference type="HAMAP" id="MF_00009">
    <property type="entry name" value="Endoribonucl_YbeY"/>
    <property type="match status" value="1"/>
</dbReference>
<evidence type="ECO:0000256" key="1">
    <source>
        <dbReference type="ARBA" id="ARBA00010875"/>
    </source>
</evidence>
<dbReference type="EC" id="3.1.-.-" evidence="7"/>
<dbReference type="NCBIfam" id="TIGR00043">
    <property type="entry name" value="rRNA maturation RNase YbeY"/>
    <property type="match status" value="1"/>
</dbReference>
<comment type="function">
    <text evidence="7">Single strand-specific metallo-endoribonuclease involved in late-stage 70S ribosome quality control and in maturation of the 3' terminus of the 16S rRNA.</text>
</comment>
<sequence length="148" mass="17577">MAIHFFSEDIDFNLPKKNLTKRWLREIAKNEGFQITDLNYIFCTDEYLHKINLDYLDHDTYTDIITFDNSESENIIEGDIFISIDRVKENANNQDQKFDTELNRVISHGLLHLCGYKDKNKEEAEMMREKENQSISYLTEITVDKENN</sequence>
<evidence type="ECO:0000256" key="7">
    <source>
        <dbReference type="HAMAP-Rule" id="MF_00009"/>
    </source>
</evidence>